<evidence type="ECO:0000313" key="2">
    <source>
        <dbReference type="Proteomes" id="UP000077202"/>
    </source>
</evidence>
<dbReference type="Proteomes" id="UP000077202">
    <property type="component" value="Unassembled WGS sequence"/>
</dbReference>
<comment type="caution">
    <text evidence="1">The sequence shown here is derived from an EMBL/GenBank/DDBJ whole genome shotgun (WGS) entry which is preliminary data.</text>
</comment>
<protein>
    <submittedName>
        <fullName evidence="1">Uncharacterized protein</fullName>
    </submittedName>
</protein>
<name>A0A176W749_MARPO</name>
<gene>
    <name evidence="1" type="ORF">AXG93_2507s1040</name>
</gene>
<dbReference type="EMBL" id="LVLJ01001742">
    <property type="protein sequence ID" value="OAE28292.1"/>
    <property type="molecule type" value="Genomic_DNA"/>
</dbReference>
<dbReference type="AlphaFoldDB" id="A0A176W749"/>
<reference evidence="1" key="1">
    <citation type="submission" date="2016-03" db="EMBL/GenBank/DDBJ databases">
        <title>Mechanisms controlling the formation of the plant cell surface in tip-growing cells are functionally conserved among land plants.</title>
        <authorList>
            <person name="Honkanen S."/>
            <person name="Jones V.A."/>
            <person name="Morieri G."/>
            <person name="Champion C."/>
            <person name="Hetherington A.J."/>
            <person name="Kelly S."/>
            <person name="Saint-Marcoux D."/>
            <person name="Proust H."/>
            <person name="Prescott H."/>
            <person name="Dolan L."/>
        </authorList>
    </citation>
    <scope>NUCLEOTIDE SEQUENCE [LARGE SCALE GENOMIC DNA]</scope>
    <source>
        <tissue evidence="1">Whole gametophyte</tissue>
    </source>
</reference>
<organism evidence="1 2">
    <name type="scientific">Marchantia polymorpha subsp. ruderalis</name>
    <dbReference type="NCBI Taxonomy" id="1480154"/>
    <lineage>
        <taxon>Eukaryota</taxon>
        <taxon>Viridiplantae</taxon>
        <taxon>Streptophyta</taxon>
        <taxon>Embryophyta</taxon>
        <taxon>Marchantiophyta</taxon>
        <taxon>Marchantiopsida</taxon>
        <taxon>Marchantiidae</taxon>
        <taxon>Marchantiales</taxon>
        <taxon>Marchantiaceae</taxon>
        <taxon>Marchantia</taxon>
    </lineage>
</organism>
<keyword evidence="2" id="KW-1185">Reference proteome</keyword>
<sequence>MAPPKTNDKVRKFGPVEASICKEIIDKNRHDDEDLRGNPLLWTIEHWARVMESCAGSDGDLMFEKDSVKITRAEEFTFGPLFKTGRLGTNG</sequence>
<proteinExistence type="predicted"/>
<evidence type="ECO:0000313" key="1">
    <source>
        <dbReference type="EMBL" id="OAE28292.1"/>
    </source>
</evidence>
<accession>A0A176W749</accession>